<dbReference type="PROSITE" id="PS50916">
    <property type="entry name" value="RABBD"/>
    <property type="match status" value="1"/>
</dbReference>
<gene>
    <name evidence="7" type="ORF">RRG08_051207</name>
</gene>
<dbReference type="GO" id="GO:0006887">
    <property type="term" value="P:exocytosis"/>
    <property type="evidence" value="ECO:0007669"/>
    <property type="project" value="InterPro"/>
</dbReference>
<keyword evidence="3" id="KW-0862">Zinc</keyword>
<dbReference type="InterPro" id="IPR041282">
    <property type="entry name" value="FYVE_2"/>
</dbReference>
<dbReference type="PANTHER" id="PTHR45729:SF6">
    <property type="entry name" value="RABPHILIN, ISOFORM A"/>
    <property type="match status" value="1"/>
</dbReference>
<dbReference type="GO" id="GO:0017158">
    <property type="term" value="P:regulation of calcium ion-dependent exocytosis"/>
    <property type="evidence" value="ECO:0007669"/>
    <property type="project" value="TreeGrafter"/>
</dbReference>
<dbReference type="GO" id="GO:0008021">
    <property type="term" value="C:synaptic vesicle"/>
    <property type="evidence" value="ECO:0007669"/>
    <property type="project" value="InterPro"/>
</dbReference>
<dbReference type="Gene3D" id="3.30.40.10">
    <property type="entry name" value="Zinc/RING finger domain, C3HC4 (zinc finger)"/>
    <property type="match status" value="1"/>
</dbReference>
<evidence type="ECO:0000313" key="7">
    <source>
        <dbReference type="EMBL" id="KAK3763686.1"/>
    </source>
</evidence>
<evidence type="ECO:0000256" key="1">
    <source>
        <dbReference type="ARBA" id="ARBA00022723"/>
    </source>
</evidence>
<dbReference type="InterPro" id="IPR010911">
    <property type="entry name" value="Rab_BD"/>
</dbReference>
<keyword evidence="8" id="KW-1185">Reference proteome</keyword>
<dbReference type="GO" id="GO:0006886">
    <property type="term" value="P:intracellular protein transport"/>
    <property type="evidence" value="ECO:0007669"/>
    <property type="project" value="InterPro"/>
</dbReference>
<evidence type="ECO:0000256" key="4">
    <source>
        <dbReference type="PROSITE-ProRule" id="PRU00091"/>
    </source>
</evidence>
<sequence>MHGMLKKNSILGREQMPRGPSKLFTALISFISIHLHHRWEEKTRESYELGVFTETVALRKVMNFLRLQCPPRCFHLQEESPKTGHIMGEFATANAGGPDRWVCPNDRQLSLRAKLGTGWSVHTNRQGTFSSRSANLSLEEQEQILRVINRAEYLEGVEQERIGRLVDKLDNMKKNAIGNGNTQCVLCGDEFKILGASPTYCDDCAKAVCSKCGVDTVNSNRVPLWLCKICAETRELELRTCRPTPRRSYGVEIQRVK</sequence>
<dbReference type="Pfam" id="PF02318">
    <property type="entry name" value="FYVE_2"/>
    <property type="match status" value="1"/>
</dbReference>
<dbReference type="GO" id="GO:0016020">
    <property type="term" value="C:membrane"/>
    <property type="evidence" value="ECO:0007669"/>
    <property type="project" value="InterPro"/>
</dbReference>
<dbReference type="GO" id="GO:0008270">
    <property type="term" value="F:zinc ion binding"/>
    <property type="evidence" value="ECO:0007669"/>
    <property type="project" value="UniProtKB-KW"/>
</dbReference>
<name>A0AAE0Z7F7_9GAST</name>
<dbReference type="PANTHER" id="PTHR45729">
    <property type="entry name" value="RABPHILIN, ISOFORM A"/>
    <property type="match status" value="1"/>
</dbReference>
<evidence type="ECO:0000313" key="8">
    <source>
        <dbReference type="Proteomes" id="UP001283361"/>
    </source>
</evidence>
<dbReference type="GO" id="GO:0061669">
    <property type="term" value="P:spontaneous neurotransmitter secretion"/>
    <property type="evidence" value="ECO:0007669"/>
    <property type="project" value="TreeGrafter"/>
</dbReference>
<evidence type="ECO:0000256" key="2">
    <source>
        <dbReference type="ARBA" id="ARBA00022771"/>
    </source>
</evidence>
<keyword evidence="2 4" id="KW-0863">Zinc-finger</keyword>
<dbReference type="PROSITE" id="PS50178">
    <property type="entry name" value="ZF_FYVE"/>
    <property type="match status" value="1"/>
</dbReference>
<evidence type="ECO:0000259" key="5">
    <source>
        <dbReference type="PROSITE" id="PS50178"/>
    </source>
</evidence>
<dbReference type="SUPFAM" id="SSF57903">
    <property type="entry name" value="FYVE/PHD zinc finger"/>
    <property type="match status" value="1"/>
</dbReference>
<evidence type="ECO:0008006" key="9">
    <source>
        <dbReference type="Google" id="ProtNLM"/>
    </source>
</evidence>
<organism evidence="7 8">
    <name type="scientific">Elysia crispata</name>
    <name type="common">lettuce slug</name>
    <dbReference type="NCBI Taxonomy" id="231223"/>
    <lineage>
        <taxon>Eukaryota</taxon>
        <taxon>Metazoa</taxon>
        <taxon>Spiralia</taxon>
        <taxon>Lophotrochozoa</taxon>
        <taxon>Mollusca</taxon>
        <taxon>Gastropoda</taxon>
        <taxon>Heterobranchia</taxon>
        <taxon>Euthyneura</taxon>
        <taxon>Panpulmonata</taxon>
        <taxon>Sacoglossa</taxon>
        <taxon>Placobranchoidea</taxon>
        <taxon>Plakobranchidae</taxon>
        <taxon>Elysia</taxon>
    </lineage>
</organism>
<dbReference type="CDD" id="cd15746">
    <property type="entry name" value="FYVE_RP3A_like"/>
    <property type="match status" value="1"/>
</dbReference>
<dbReference type="Proteomes" id="UP001283361">
    <property type="component" value="Unassembled WGS sequence"/>
</dbReference>
<dbReference type="InterPro" id="IPR017455">
    <property type="entry name" value="Znf_FYVE-rel"/>
</dbReference>
<evidence type="ECO:0000259" key="6">
    <source>
        <dbReference type="PROSITE" id="PS50916"/>
    </source>
</evidence>
<dbReference type="EMBL" id="JAWDGP010004525">
    <property type="protein sequence ID" value="KAK3763686.1"/>
    <property type="molecule type" value="Genomic_DNA"/>
</dbReference>
<dbReference type="AlphaFoldDB" id="A0AAE0Z7F7"/>
<protein>
    <recommendedName>
        <fullName evidence="9">Rab effector Noc2</fullName>
    </recommendedName>
</protein>
<dbReference type="InterPro" id="IPR043566">
    <property type="entry name" value="Rabphilin/DOC2/Noc2"/>
</dbReference>
<dbReference type="InterPro" id="IPR030541">
    <property type="entry name" value="FYVE_RBF-1"/>
</dbReference>
<dbReference type="GO" id="GO:0031267">
    <property type="term" value="F:small GTPase binding"/>
    <property type="evidence" value="ECO:0007669"/>
    <property type="project" value="InterPro"/>
</dbReference>
<reference evidence="7" key="1">
    <citation type="journal article" date="2023" name="G3 (Bethesda)">
        <title>A reference genome for the long-term kleptoplast-retaining sea slug Elysia crispata morphotype clarki.</title>
        <authorList>
            <person name="Eastman K.E."/>
            <person name="Pendleton A.L."/>
            <person name="Shaikh M.A."/>
            <person name="Suttiyut T."/>
            <person name="Ogas R."/>
            <person name="Tomko P."/>
            <person name="Gavelis G."/>
            <person name="Widhalm J.R."/>
            <person name="Wisecaver J.H."/>
        </authorList>
    </citation>
    <scope>NUCLEOTIDE SEQUENCE</scope>
    <source>
        <strain evidence="7">ECLA1</strain>
    </source>
</reference>
<keyword evidence="1" id="KW-0479">Metal-binding</keyword>
<proteinExistence type="predicted"/>
<accession>A0AAE0Z7F7</accession>
<evidence type="ECO:0000256" key="3">
    <source>
        <dbReference type="ARBA" id="ARBA00022833"/>
    </source>
</evidence>
<feature type="domain" description="RabBD" evidence="6">
    <location>
        <begin position="130"/>
        <end position="204"/>
    </location>
</feature>
<dbReference type="InterPro" id="IPR013083">
    <property type="entry name" value="Znf_RING/FYVE/PHD"/>
</dbReference>
<feature type="domain" description="FYVE-type" evidence="5">
    <location>
        <begin position="178"/>
        <end position="235"/>
    </location>
</feature>
<dbReference type="InterPro" id="IPR011011">
    <property type="entry name" value="Znf_FYVE_PHD"/>
</dbReference>
<comment type="caution">
    <text evidence="7">The sequence shown here is derived from an EMBL/GenBank/DDBJ whole genome shotgun (WGS) entry which is preliminary data.</text>
</comment>